<evidence type="ECO:0000313" key="4">
    <source>
        <dbReference type="Proteomes" id="UP000654993"/>
    </source>
</evidence>
<evidence type="ECO:0000256" key="1">
    <source>
        <dbReference type="SAM" id="SignalP"/>
    </source>
</evidence>
<dbReference type="InterPro" id="IPR036582">
    <property type="entry name" value="Mao_N_sf"/>
</dbReference>
<reference evidence="3" key="2">
    <citation type="journal article" date="2021" name="Data Brief">
        <title>Draft genome sequence data of the facultative, thermophilic, xylanolytic bacterium Paenibacillus sp. strain DA-C8.</title>
        <authorList>
            <person name="Chhe C."/>
            <person name="Uke A."/>
            <person name="Baramee S."/>
            <person name="Ungkulpasvich U."/>
            <person name="Tachaapaikoon C."/>
            <person name="Pason P."/>
            <person name="Waeonukul R."/>
            <person name="Ratanakhanokchai K."/>
            <person name="Kosugi A."/>
        </authorList>
    </citation>
    <scope>NUCLEOTIDE SEQUENCE</scope>
    <source>
        <strain evidence="3">DA-C8</strain>
    </source>
</reference>
<keyword evidence="1" id="KW-0732">Signal</keyword>
<dbReference type="AlphaFoldDB" id="A0A916VG37"/>
<evidence type="ECO:0000259" key="2">
    <source>
        <dbReference type="Pfam" id="PF07833"/>
    </source>
</evidence>
<sequence>MIRARKVFALIAFVMSFMLVFTACDPVSGVNLNQVMKASLEQTSYEGRLLMGIEWQPSELEISDTAQKFATELGLLAVMPKLELDLYEVRQQDLQTASMKGDLKLGDLALPIAMSVSPSLIVIEIEGIERPLVMDVHKPYNDLFFELDYEQINEASLGLTLAAYEYLIPNLPNPKKIDISSASIELNGKQEQVRKIHAEIPGSEVHGLLEQLLSSLAEDEEGLKEFLSEAYDALMPFILDVIEEAGAQYGSDREPDPIEELVLAYLNNKTLVTEFLYTTITQGYNIALNRLPVLTEDEDWNNVFHDDTYMTVDLYLNRNMNIVQSDVELLLAPANAAGSLRITTSTQIWNINADVEAEQLGSTNGIMLDNPLAGEEILQAIDWQSPLGQLLSAFGLNQKTVLLPADQVHAENGVSFMTAYQISRELGLVLDQSADLETSVVFTDLSSEIRVELPLNQNIIIINGTAKEIPSGAFQHGVPSSFYTYVPIRAVAEAFGYEVAWNPNLQMIELTKLYR</sequence>
<dbReference type="RefSeq" id="WP_200965433.1">
    <property type="nucleotide sequence ID" value="NZ_BMAQ01000003.1"/>
</dbReference>
<reference evidence="3" key="1">
    <citation type="submission" date="2020-08" db="EMBL/GenBank/DDBJ databases">
        <authorList>
            <person name="Uke A."/>
            <person name="Chhe C."/>
            <person name="Baramee S."/>
            <person name="Kosugi A."/>
        </authorList>
    </citation>
    <scope>NUCLEOTIDE SEQUENCE</scope>
    <source>
        <strain evidence="3">DA-C8</strain>
    </source>
</reference>
<proteinExistence type="predicted"/>
<dbReference type="Proteomes" id="UP000654993">
    <property type="component" value="Unassembled WGS sequence"/>
</dbReference>
<comment type="caution">
    <text evidence="3">The sequence shown here is derived from an EMBL/GenBank/DDBJ whole genome shotgun (WGS) entry which is preliminary data.</text>
</comment>
<dbReference type="EMBL" id="BMAQ01000003">
    <property type="protein sequence ID" value="GFR37145.1"/>
    <property type="molecule type" value="Genomic_DNA"/>
</dbReference>
<name>A0A916VG37_9BACL</name>
<protein>
    <recommendedName>
        <fullName evidence="2">Copper amine oxidase-like N-terminal domain-containing protein</fullName>
    </recommendedName>
</protein>
<feature type="chain" id="PRO_5039621654" description="Copper amine oxidase-like N-terminal domain-containing protein" evidence="1">
    <location>
        <begin position="24"/>
        <end position="515"/>
    </location>
</feature>
<dbReference type="PROSITE" id="PS51257">
    <property type="entry name" value="PROKAR_LIPOPROTEIN"/>
    <property type="match status" value="1"/>
</dbReference>
<accession>A0A916VG37</accession>
<feature type="signal peptide" evidence="1">
    <location>
        <begin position="1"/>
        <end position="23"/>
    </location>
</feature>
<dbReference type="InterPro" id="IPR012854">
    <property type="entry name" value="Cu_amine_oxidase-like_N"/>
</dbReference>
<feature type="domain" description="Copper amine oxidase-like N-terminal" evidence="2">
    <location>
        <begin position="407"/>
        <end position="508"/>
    </location>
</feature>
<dbReference type="SUPFAM" id="SSF55383">
    <property type="entry name" value="Copper amine oxidase, domain N"/>
    <property type="match status" value="1"/>
</dbReference>
<organism evidence="3 4">
    <name type="scientific">Insulibacter thermoxylanivorax</name>
    <dbReference type="NCBI Taxonomy" id="2749268"/>
    <lineage>
        <taxon>Bacteria</taxon>
        <taxon>Bacillati</taxon>
        <taxon>Bacillota</taxon>
        <taxon>Bacilli</taxon>
        <taxon>Bacillales</taxon>
        <taxon>Paenibacillaceae</taxon>
        <taxon>Insulibacter</taxon>
    </lineage>
</organism>
<keyword evidence="4" id="KW-1185">Reference proteome</keyword>
<dbReference type="Pfam" id="PF07833">
    <property type="entry name" value="Cu_amine_oxidN1"/>
    <property type="match status" value="1"/>
</dbReference>
<evidence type="ECO:0000313" key="3">
    <source>
        <dbReference type="EMBL" id="GFR37145.1"/>
    </source>
</evidence>
<gene>
    <name evidence="3" type="ORF">PRECH8_04410</name>
</gene>